<keyword evidence="1" id="KW-0812">Transmembrane</keyword>
<gene>
    <name evidence="4" type="ORF">DWX06_02545</name>
    <name evidence="3" type="ORF">DWY38_03500</name>
</gene>
<feature type="domain" description="Bacterial repeat" evidence="2">
    <location>
        <begin position="229"/>
        <end position="283"/>
    </location>
</feature>
<dbReference type="EMBL" id="QRXG01000003">
    <property type="protein sequence ID" value="RGT83550.1"/>
    <property type="molecule type" value="Genomic_DNA"/>
</dbReference>
<comment type="caution">
    <text evidence="3">The sequence shown here is derived from an EMBL/GenBank/DDBJ whole genome shotgun (WGS) entry which is preliminary data.</text>
</comment>
<feature type="transmembrane region" description="Helical" evidence="1">
    <location>
        <begin position="15"/>
        <end position="35"/>
    </location>
</feature>
<protein>
    <recommendedName>
        <fullName evidence="2">Bacterial repeat domain-containing protein</fullName>
    </recommendedName>
</protein>
<keyword evidence="1" id="KW-1133">Transmembrane helix</keyword>
<reference evidence="5 6" key="1">
    <citation type="submission" date="2018-08" db="EMBL/GenBank/DDBJ databases">
        <title>A genome reference for cultivated species of the human gut microbiota.</title>
        <authorList>
            <person name="Zou Y."/>
            <person name="Xue W."/>
            <person name="Luo G."/>
        </authorList>
    </citation>
    <scope>NUCLEOTIDE SEQUENCE [LARGE SCALE GENOMIC DNA]</scope>
    <source>
        <strain evidence="4 6">AF18-16LB</strain>
        <strain evidence="3 5">AF25-15</strain>
    </source>
</reference>
<dbReference type="Proteomes" id="UP000266066">
    <property type="component" value="Unassembled WGS sequence"/>
</dbReference>
<keyword evidence="1" id="KW-0472">Membrane</keyword>
<evidence type="ECO:0000313" key="4">
    <source>
        <dbReference type="EMBL" id="RGT83550.1"/>
    </source>
</evidence>
<evidence type="ECO:0000256" key="1">
    <source>
        <dbReference type="SAM" id="Phobius"/>
    </source>
</evidence>
<evidence type="ECO:0000313" key="3">
    <source>
        <dbReference type="EMBL" id="RGR56402.1"/>
    </source>
</evidence>
<dbReference type="Proteomes" id="UP000284296">
    <property type="component" value="Unassembled WGS sequence"/>
</dbReference>
<evidence type="ECO:0000313" key="5">
    <source>
        <dbReference type="Proteomes" id="UP000266066"/>
    </source>
</evidence>
<organism evidence="3 5">
    <name type="scientific">Agathobacter rectalis</name>
    <dbReference type="NCBI Taxonomy" id="39491"/>
    <lineage>
        <taxon>Bacteria</taxon>
        <taxon>Bacillati</taxon>
        <taxon>Bacillota</taxon>
        <taxon>Clostridia</taxon>
        <taxon>Lachnospirales</taxon>
        <taxon>Lachnospiraceae</taxon>
        <taxon>Agathobacter</taxon>
    </lineage>
</organism>
<dbReference type="AlphaFoldDB" id="A0A395V510"/>
<accession>A0A395V510</accession>
<dbReference type="Pfam" id="PF18998">
    <property type="entry name" value="Flg_new_2"/>
    <property type="match status" value="1"/>
</dbReference>
<evidence type="ECO:0000313" key="6">
    <source>
        <dbReference type="Proteomes" id="UP000284296"/>
    </source>
</evidence>
<dbReference type="EMBL" id="QRUJ01000002">
    <property type="protein sequence ID" value="RGR56402.1"/>
    <property type="molecule type" value="Genomic_DNA"/>
</dbReference>
<proteinExistence type="predicted"/>
<sequence length="591" mass="65818">MKMDISNVIIGKRVFFRKCVCMMFVATVIITYMFLFDCNIVNADEWDDAVKYYSNYGNAAVFKATERSNGNIYFCSAGNTSTSGTKYRTIGYKMTIKGAGGNEIQKIYFQLGGQYLTLLNSKKQSGKEYMLYVITLKNMKTRFNTQSLNALSSGSCTIVLDACMVLRVNGKNKGGMNDNGPSWGKVYTTYAGISKAANWTDSALTALYSYYGKTVRGLFHTIDVRKSTGISSVSGGGTYCYGTYVTISASSSTGYDFTNWNNDSSMSSSSYGFFVNSGGTYTAYAKAGNIDVTFWRNTSASDSEKTTKSYIYGGINQAFPAVGWQMAGYHMTGWGNNSYDKTAGYPLLCGVANSWIESNRPSKNIYAVWQENEYIIEYDTGASATVKYSDAVTLPNQHMCIGWILGEAYPDIKYTPGESIQVADLCRILGIEYTDKAVIHMYALWEHEPTIEADDMFFSIKQARNGSITEQLIGSLISATDVEDGDIAYGDNMINYLKIKEFDERKIKNACDKDIIELELEAKDSYGNITQKTISITFADTQVKERTKAFGKIRFISEKYYGKNKAGGLMENSRWLNDPEFNFLLRKALAI</sequence>
<name>A0A395V510_9FIRM</name>
<dbReference type="InterPro" id="IPR044060">
    <property type="entry name" value="Bacterial_rp_domain"/>
</dbReference>
<evidence type="ECO:0000259" key="2">
    <source>
        <dbReference type="Pfam" id="PF18998"/>
    </source>
</evidence>